<dbReference type="NCBIfam" id="TIGR00147">
    <property type="entry name" value="YegS/Rv2252/BmrU family lipid kinase"/>
    <property type="match status" value="1"/>
</dbReference>
<keyword evidence="14" id="KW-1185">Reference proteome</keyword>
<dbReference type="PROSITE" id="PS50146">
    <property type="entry name" value="DAGK"/>
    <property type="match status" value="1"/>
</dbReference>
<dbReference type="STRING" id="435.A0U92_02290"/>
<dbReference type="GO" id="GO:0016301">
    <property type="term" value="F:kinase activity"/>
    <property type="evidence" value="ECO:0007669"/>
    <property type="project" value="UniProtKB-KW"/>
</dbReference>
<feature type="domain" description="DAGKc" evidence="12">
    <location>
        <begin position="1"/>
        <end position="126"/>
    </location>
</feature>
<dbReference type="InterPro" id="IPR017438">
    <property type="entry name" value="ATP-NAD_kinase_N"/>
</dbReference>
<keyword evidence="10" id="KW-0594">Phospholipid biosynthesis</keyword>
<dbReference type="GO" id="GO:0008654">
    <property type="term" value="P:phospholipid biosynthetic process"/>
    <property type="evidence" value="ECO:0007669"/>
    <property type="project" value="UniProtKB-KW"/>
</dbReference>
<keyword evidence="7" id="KW-0067">ATP-binding</keyword>
<keyword evidence="3" id="KW-0808">Transferase</keyword>
<dbReference type="RefSeq" id="WP_077811832.1">
    <property type="nucleotide sequence ID" value="NZ_CP014692.1"/>
</dbReference>
<evidence type="ECO:0000256" key="9">
    <source>
        <dbReference type="ARBA" id="ARBA00023098"/>
    </source>
</evidence>
<dbReference type="Pfam" id="PF00781">
    <property type="entry name" value="DAGK_cat"/>
    <property type="match status" value="1"/>
</dbReference>
<proteinExistence type="predicted"/>
<dbReference type="SMART" id="SM00046">
    <property type="entry name" value="DAGKc"/>
    <property type="match status" value="1"/>
</dbReference>
<dbReference type="InterPro" id="IPR016064">
    <property type="entry name" value="NAD/diacylglycerol_kinase_sf"/>
</dbReference>
<organism evidence="13 14">
    <name type="scientific">Acetobacter aceti</name>
    <dbReference type="NCBI Taxonomy" id="435"/>
    <lineage>
        <taxon>Bacteria</taxon>
        <taxon>Pseudomonadati</taxon>
        <taxon>Pseudomonadota</taxon>
        <taxon>Alphaproteobacteria</taxon>
        <taxon>Acetobacterales</taxon>
        <taxon>Acetobacteraceae</taxon>
        <taxon>Acetobacter</taxon>
        <taxon>Acetobacter subgen. Acetobacter</taxon>
    </lineage>
</organism>
<keyword evidence="2" id="KW-0444">Lipid biosynthesis</keyword>
<evidence type="ECO:0000256" key="6">
    <source>
        <dbReference type="ARBA" id="ARBA00022777"/>
    </source>
</evidence>
<evidence type="ECO:0000256" key="4">
    <source>
        <dbReference type="ARBA" id="ARBA00022723"/>
    </source>
</evidence>
<evidence type="ECO:0000313" key="13">
    <source>
        <dbReference type="EMBL" id="AQS83791.1"/>
    </source>
</evidence>
<keyword evidence="5" id="KW-0547">Nucleotide-binding</keyword>
<dbReference type="GO" id="GO:0005524">
    <property type="term" value="F:ATP binding"/>
    <property type="evidence" value="ECO:0007669"/>
    <property type="project" value="UniProtKB-KW"/>
</dbReference>
<dbReference type="OrthoDB" id="9815110at2"/>
<dbReference type="Proteomes" id="UP000188937">
    <property type="component" value="Chromosome"/>
</dbReference>
<keyword evidence="4" id="KW-0479">Metal-binding</keyword>
<evidence type="ECO:0000256" key="5">
    <source>
        <dbReference type="ARBA" id="ARBA00022741"/>
    </source>
</evidence>
<dbReference type="AlphaFoldDB" id="A0A1U9KDB6"/>
<evidence type="ECO:0000256" key="3">
    <source>
        <dbReference type="ARBA" id="ARBA00022679"/>
    </source>
</evidence>
<evidence type="ECO:0000256" key="8">
    <source>
        <dbReference type="ARBA" id="ARBA00022842"/>
    </source>
</evidence>
<dbReference type="InterPro" id="IPR001206">
    <property type="entry name" value="Diacylglycerol_kinase_cat_dom"/>
</dbReference>
<sequence length="290" mass="30225">MYVIHNPTAGRRNTGRLWNVLDCLASHGIPLKILETQYAGHATELARTAVRQGADMVVAAGGDGTIAEVVAGMLASDTRLGIIPLGTANVLAHEFNLPFAPKALAAVLGSDCGTPLWPGILKSSDQSRLFVQMVGAGFDAHVVHHIDLGTKRLLGRGAYVLQTVRELPRYQFPSLCVRADGKEYHAASVIVSKGRLYGGPYLLSSDALPGEPGFSVTLFENGGVSSALMAGLSLPQGKMGSLPGVQTVRASHIEITSPAELPVQADGDPAGMLPFEITDATGPVVLATGG</sequence>
<evidence type="ECO:0000313" key="14">
    <source>
        <dbReference type="Proteomes" id="UP000188937"/>
    </source>
</evidence>
<evidence type="ECO:0000256" key="7">
    <source>
        <dbReference type="ARBA" id="ARBA00022840"/>
    </source>
</evidence>
<dbReference type="InterPro" id="IPR005218">
    <property type="entry name" value="Diacylglycerol/lipid_kinase"/>
</dbReference>
<dbReference type="Gene3D" id="3.40.50.10330">
    <property type="entry name" value="Probable inorganic polyphosphate/atp-NAD kinase, domain 1"/>
    <property type="match status" value="1"/>
</dbReference>
<keyword evidence="9" id="KW-0443">Lipid metabolism</keyword>
<dbReference type="Gene3D" id="2.60.200.40">
    <property type="match status" value="1"/>
</dbReference>
<evidence type="ECO:0000256" key="1">
    <source>
        <dbReference type="ARBA" id="ARBA00001946"/>
    </source>
</evidence>
<evidence type="ECO:0000256" key="2">
    <source>
        <dbReference type="ARBA" id="ARBA00022516"/>
    </source>
</evidence>
<keyword evidence="8" id="KW-0460">Magnesium</keyword>
<name>A0A1U9KDB6_ACEAC</name>
<protein>
    <submittedName>
        <fullName evidence="13">Diacylglycerol kinase</fullName>
    </submittedName>
</protein>
<dbReference type="InterPro" id="IPR045540">
    <property type="entry name" value="YegS/DAGK_C"/>
</dbReference>
<gene>
    <name evidence="13" type="ORF">A0U92_02290</name>
</gene>
<accession>A0A1U9KDB6</accession>
<dbReference type="Pfam" id="PF19279">
    <property type="entry name" value="YegS_C"/>
    <property type="match status" value="1"/>
</dbReference>
<evidence type="ECO:0000256" key="11">
    <source>
        <dbReference type="ARBA" id="ARBA00023264"/>
    </source>
</evidence>
<dbReference type="SUPFAM" id="SSF111331">
    <property type="entry name" value="NAD kinase/diacylglycerol kinase-like"/>
    <property type="match status" value="1"/>
</dbReference>
<keyword evidence="6 13" id="KW-0418">Kinase</keyword>
<evidence type="ECO:0000259" key="12">
    <source>
        <dbReference type="PROSITE" id="PS50146"/>
    </source>
</evidence>
<dbReference type="KEGG" id="aace:A0U92_02290"/>
<dbReference type="PANTHER" id="PTHR12358:SF106">
    <property type="entry name" value="LIPID KINASE YEGS"/>
    <property type="match status" value="1"/>
</dbReference>
<keyword evidence="11" id="KW-1208">Phospholipid metabolism</keyword>
<dbReference type="EMBL" id="CP014692">
    <property type="protein sequence ID" value="AQS83791.1"/>
    <property type="molecule type" value="Genomic_DNA"/>
</dbReference>
<dbReference type="eggNOG" id="COG1597">
    <property type="taxonomic scope" value="Bacteria"/>
</dbReference>
<dbReference type="GO" id="GO:0005886">
    <property type="term" value="C:plasma membrane"/>
    <property type="evidence" value="ECO:0007669"/>
    <property type="project" value="TreeGrafter"/>
</dbReference>
<comment type="cofactor">
    <cofactor evidence="1">
        <name>Mg(2+)</name>
        <dbReference type="ChEBI" id="CHEBI:18420"/>
    </cofactor>
</comment>
<dbReference type="InterPro" id="IPR050187">
    <property type="entry name" value="Lipid_Phosphate_FormReg"/>
</dbReference>
<dbReference type="PANTHER" id="PTHR12358">
    <property type="entry name" value="SPHINGOSINE KINASE"/>
    <property type="match status" value="1"/>
</dbReference>
<reference evidence="13 14" key="1">
    <citation type="submission" date="2016-03" db="EMBL/GenBank/DDBJ databases">
        <title>Acetic acid bacteria sequencing.</title>
        <authorList>
            <person name="Brandt J."/>
            <person name="Jakob F."/>
            <person name="Vogel R.F."/>
        </authorList>
    </citation>
    <scope>NUCLEOTIDE SEQUENCE [LARGE SCALE GENOMIC DNA]</scope>
    <source>
        <strain evidence="13 14">TMW2.1153</strain>
    </source>
</reference>
<evidence type="ECO:0000256" key="10">
    <source>
        <dbReference type="ARBA" id="ARBA00023209"/>
    </source>
</evidence>
<dbReference type="GO" id="GO:0046872">
    <property type="term" value="F:metal ion binding"/>
    <property type="evidence" value="ECO:0007669"/>
    <property type="project" value="UniProtKB-KW"/>
</dbReference>